<sequence length="329" mass="36989">MNKNTLVSIDNKSRAGRASKGCVGPVCCIFSIAKSRNPGKGTTLRGQGRVHYWLVRQVGEDGYAVRGVDGDFLPFGEESLISIDELITHYTPEVAVFEERMLPSVRRRNYRLVGTNRELGYRRSLLAIDEPNVRGLFELGQEYILARRMAKGRTLFGELMRVKTPFPGKDQYLFNEFGIGLRKIGHLEGAVICYRRALKYTDRDDHLYYNLARAYYEQGQWWDCMTMLTRCFELNPELPPARDLVALIGALAENPGLRRRYGKPPVPEGVARRAALFGESAFGANAPAREQARVRALRNEARNAGSASSSTGRRRDNGLWLPGRDAVGM</sequence>
<dbReference type="EMBL" id="CP146609">
    <property type="protein sequence ID" value="WWX22532.1"/>
    <property type="molecule type" value="Genomic_DNA"/>
</dbReference>
<dbReference type="RefSeq" id="WP_338668223.1">
    <property type="nucleotide sequence ID" value="NZ_CP146609.1"/>
</dbReference>
<gene>
    <name evidence="2" type="ORF">V8V93_19120</name>
</gene>
<reference evidence="2 3" key="1">
    <citation type="submission" date="2024-03" db="EMBL/GenBank/DDBJ databases">
        <title>Phenotype and Genome Characterization of a Sulfate-Reducing Bacterium Pseudodesulfovibrio sp. strain 5S69, isolated from Petroleum Reservoir in Tatarstan (Russia).</title>
        <authorList>
            <person name="Bidzhieva S.K."/>
            <person name="Kadnikov V."/>
            <person name="Tourova T.P."/>
            <person name="Samigullina S.R."/>
            <person name="Sokolova D.S."/>
            <person name="Poltaraus A.B."/>
            <person name="Avtukh A.N."/>
            <person name="Tereshina V.M."/>
            <person name="Mardanov A.V."/>
            <person name="Nazina T.N."/>
        </authorList>
    </citation>
    <scope>NUCLEOTIDE SEQUENCE [LARGE SCALE GENOMIC DNA]</scope>
    <source>
        <strain evidence="2 3">5S69</strain>
    </source>
</reference>
<organism evidence="2 3">
    <name type="scientific">Pseudodesulfovibrio methanolicus</name>
    <dbReference type="NCBI Taxonomy" id="3126690"/>
    <lineage>
        <taxon>Bacteria</taxon>
        <taxon>Pseudomonadati</taxon>
        <taxon>Thermodesulfobacteriota</taxon>
        <taxon>Desulfovibrionia</taxon>
        <taxon>Desulfovibrionales</taxon>
        <taxon>Desulfovibrionaceae</taxon>
    </lineage>
</organism>
<keyword evidence="3" id="KW-1185">Reference proteome</keyword>
<feature type="compositionally biased region" description="Low complexity" evidence="1">
    <location>
        <begin position="302"/>
        <end position="311"/>
    </location>
</feature>
<evidence type="ECO:0000313" key="2">
    <source>
        <dbReference type="EMBL" id="WWX22532.1"/>
    </source>
</evidence>
<feature type="region of interest" description="Disordered" evidence="1">
    <location>
        <begin position="297"/>
        <end position="329"/>
    </location>
</feature>
<dbReference type="Gene3D" id="1.25.40.10">
    <property type="entry name" value="Tetratricopeptide repeat domain"/>
    <property type="match status" value="1"/>
</dbReference>
<evidence type="ECO:0000256" key="1">
    <source>
        <dbReference type="SAM" id="MobiDB-lite"/>
    </source>
</evidence>
<dbReference type="Pfam" id="PF13414">
    <property type="entry name" value="TPR_11"/>
    <property type="match status" value="1"/>
</dbReference>
<proteinExistence type="predicted"/>
<accession>A0ABZ2IYY1</accession>
<name>A0ABZ2IYY1_9BACT</name>
<protein>
    <submittedName>
        <fullName evidence="2">Tetratricopeptide repeat protein</fullName>
    </submittedName>
</protein>
<dbReference type="SUPFAM" id="SSF48452">
    <property type="entry name" value="TPR-like"/>
    <property type="match status" value="1"/>
</dbReference>
<dbReference type="Proteomes" id="UP001385389">
    <property type="component" value="Chromosome"/>
</dbReference>
<evidence type="ECO:0000313" key="3">
    <source>
        <dbReference type="Proteomes" id="UP001385389"/>
    </source>
</evidence>
<dbReference type="InterPro" id="IPR011990">
    <property type="entry name" value="TPR-like_helical_dom_sf"/>
</dbReference>